<accession>A0A6J7XL63</accession>
<evidence type="ECO:0000313" key="2">
    <source>
        <dbReference type="EMBL" id="CAB5238452.1"/>
    </source>
</evidence>
<reference evidence="2" key="1">
    <citation type="submission" date="2020-05" db="EMBL/GenBank/DDBJ databases">
        <authorList>
            <person name="Chiriac C."/>
            <person name="Salcher M."/>
            <person name="Ghai R."/>
            <person name="Kavagutti S V."/>
        </authorList>
    </citation>
    <scope>NUCLEOTIDE SEQUENCE</scope>
</reference>
<dbReference type="Pfam" id="PF23872">
    <property type="entry name" value="DUF7227"/>
    <property type="match status" value="1"/>
</dbReference>
<evidence type="ECO:0000259" key="1">
    <source>
        <dbReference type="Pfam" id="PF23872"/>
    </source>
</evidence>
<name>A0A6J7XL63_9CAUD</name>
<feature type="domain" description="DUF7227" evidence="1">
    <location>
        <begin position="17"/>
        <end position="231"/>
    </location>
</feature>
<dbReference type="InterPro" id="IPR055651">
    <property type="entry name" value="DUF7227"/>
</dbReference>
<dbReference type="EMBL" id="LR798458">
    <property type="protein sequence ID" value="CAB5238452.1"/>
    <property type="molecule type" value="Genomic_DNA"/>
</dbReference>
<gene>
    <name evidence="2" type="ORF">UFOVP164_39</name>
</gene>
<organism evidence="2">
    <name type="scientific">uncultured Caudovirales phage</name>
    <dbReference type="NCBI Taxonomy" id="2100421"/>
    <lineage>
        <taxon>Viruses</taxon>
        <taxon>Duplodnaviria</taxon>
        <taxon>Heunggongvirae</taxon>
        <taxon>Uroviricota</taxon>
        <taxon>Caudoviricetes</taxon>
        <taxon>Peduoviridae</taxon>
        <taxon>Maltschvirus</taxon>
        <taxon>Maltschvirus maltsch</taxon>
    </lineage>
</organism>
<sequence length="241" mass="26230">MTKQNNFTISPLTHALRVHFVPVSSNSKTGPIPVTYSERSTCPLSCPHYRADCYAEDYFVRMTWDKVPMRGGDWGDLLLNISGLPAGQLWRHNVAGDLPGENETVDPVLLGQLVDANIGKRGFTYTHKHTPDALQWVKHANAWGFTVNLSADDAGHADILVDTGAGPVVCIVPSDTPEKTQTPAGRSIVICPAQTHEGVTCATCGLCQRVNRAVIVGFRAHGTRAKLTNEKARRVIPIVKI</sequence>
<proteinExistence type="predicted"/>
<protein>
    <recommendedName>
        <fullName evidence="1">DUF7227 domain-containing protein</fullName>
    </recommendedName>
</protein>